<dbReference type="EMBL" id="RHHQ01000006">
    <property type="protein sequence ID" value="RNB91212.1"/>
    <property type="molecule type" value="Genomic_DNA"/>
</dbReference>
<dbReference type="Pfam" id="PF00149">
    <property type="entry name" value="Metallophos"/>
    <property type="match status" value="1"/>
</dbReference>
<dbReference type="PANTHER" id="PTHR42850">
    <property type="entry name" value="METALLOPHOSPHOESTERASE"/>
    <property type="match status" value="1"/>
</dbReference>
<organism evidence="2 3">
    <name type="scientific">Brevibacillus fluminis</name>
    <dbReference type="NCBI Taxonomy" id="511487"/>
    <lineage>
        <taxon>Bacteria</taxon>
        <taxon>Bacillati</taxon>
        <taxon>Bacillota</taxon>
        <taxon>Bacilli</taxon>
        <taxon>Bacillales</taxon>
        <taxon>Paenibacillaceae</taxon>
        <taxon>Brevibacillus</taxon>
    </lineage>
</organism>
<dbReference type="GO" id="GO:0008803">
    <property type="term" value="F:bis(5'-nucleosyl)-tetraphosphatase (symmetrical) activity"/>
    <property type="evidence" value="ECO:0007669"/>
    <property type="project" value="TreeGrafter"/>
</dbReference>
<gene>
    <name evidence="2" type="ORF">EDM56_06430</name>
</gene>
<evidence type="ECO:0000313" key="3">
    <source>
        <dbReference type="Proteomes" id="UP000271031"/>
    </source>
</evidence>
<keyword evidence="3" id="KW-1185">Reference proteome</keyword>
<sequence>MKRMLAISDIHGELAKLTALLQEANYDPNEDQLILVGDYIDRGPNAREVLDKVMELQQGGAIVLRGNHEEMLVRAWENREEAFWQKWTRINGGDQTLRSYQVDPNTIFADVTEEQAAIIQKHVDYIKSMPAYYETDQYIFVHGGVHPTTPLAETDPYVLVWIRDEFHNGYNGEKPVIFGHTPTERFHGEGVFEVYFGANNIIGIDGGAVYGGRLNCLELPSKSIYFIE</sequence>
<dbReference type="InterPro" id="IPR029052">
    <property type="entry name" value="Metallo-depent_PP-like"/>
</dbReference>
<dbReference type="Proteomes" id="UP000271031">
    <property type="component" value="Unassembled WGS sequence"/>
</dbReference>
<dbReference type="CDD" id="cd00144">
    <property type="entry name" value="MPP_PPP_family"/>
    <property type="match status" value="1"/>
</dbReference>
<evidence type="ECO:0000313" key="2">
    <source>
        <dbReference type="EMBL" id="RNB91212.1"/>
    </source>
</evidence>
<dbReference type="RefSeq" id="WP_122917064.1">
    <property type="nucleotide sequence ID" value="NZ_RHHQ01000006.1"/>
</dbReference>
<dbReference type="InterPro" id="IPR004843">
    <property type="entry name" value="Calcineurin-like_PHP"/>
</dbReference>
<dbReference type="SUPFAM" id="SSF56300">
    <property type="entry name" value="Metallo-dependent phosphatases"/>
    <property type="match status" value="1"/>
</dbReference>
<feature type="domain" description="Calcineurin-like phosphoesterase" evidence="1">
    <location>
        <begin position="3"/>
        <end position="188"/>
    </location>
</feature>
<dbReference type="Gene3D" id="3.60.21.10">
    <property type="match status" value="1"/>
</dbReference>
<dbReference type="GO" id="GO:0005737">
    <property type="term" value="C:cytoplasm"/>
    <property type="evidence" value="ECO:0007669"/>
    <property type="project" value="TreeGrafter"/>
</dbReference>
<proteinExistence type="predicted"/>
<dbReference type="PANTHER" id="PTHR42850:SF4">
    <property type="entry name" value="ZINC-DEPENDENT ENDOPOLYPHOSPHATASE"/>
    <property type="match status" value="1"/>
</dbReference>
<protein>
    <submittedName>
        <fullName evidence="2">Serine/threonine protein phosphatase</fullName>
    </submittedName>
</protein>
<evidence type="ECO:0000259" key="1">
    <source>
        <dbReference type="Pfam" id="PF00149"/>
    </source>
</evidence>
<dbReference type="GO" id="GO:0110154">
    <property type="term" value="P:RNA decapping"/>
    <property type="evidence" value="ECO:0007669"/>
    <property type="project" value="TreeGrafter"/>
</dbReference>
<name>A0A3M8DSZ7_9BACL</name>
<accession>A0A3M8DSZ7</accession>
<dbReference type="AlphaFoldDB" id="A0A3M8DSZ7"/>
<comment type="caution">
    <text evidence="2">The sequence shown here is derived from an EMBL/GenBank/DDBJ whole genome shotgun (WGS) entry which is preliminary data.</text>
</comment>
<reference evidence="2 3" key="1">
    <citation type="submission" date="2018-10" db="EMBL/GenBank/DDBJ databases">
        <title>Phylogenomics of Brevibacillus.</title>
        <authorList>
            <person name="Dunlap C."/>
        </authorList>
    </citation>
    <scope>NUCLEOTIDE SEQUENCE [LARGE SCALE GENOMIC DNA]</scope>
    <source>
        <strain evidence="2 3">JCM 15716</strain>
    </source>
</reference>
<dbReference type="GO" id="GO:0016791">
    <property type="term" value="F:phosphatase activity"/>
    <property type="evidence" value="ECO:0007669"/>
    <property type="project" value="TreeGrafter"/>
</dbReference>
<dbReference type="InterPro" id="IPR050126">
    <property type="entry name" value="Ap4A_hydrolase"/>
</dbReference>
<dbReference type="OrthoDB" id="384253at2"/>